<reference evidence="1 2" key="1">
    <citation type="journal article" date="2018" name="Nat. Ecol. Evol.">
        <title>Shark genomes provide insights into elasmobranch evolution and the origin of vertebrates.</title>
        <authorList>
            <person name="Hara Y"/>
            <person name="Yamaguchi K"/>
            <person name="Onimaru K"/>
            <person name="Kadota M"/>
            <person name="Koyanagi M"/>
            <person name="Keeley SD"/>
            <person name="Tatsumi K"/>
            <person name="Tanaka K"/>
            <person name="Motone F"/>
            <person name="Kageyama Y"/>
            <person name="Nozu R"/>
            <person name="Adachi N"/>
            <person name="Nishimura O"/>
            <person name="Nakagawa R"/>
            <person name="Tanegashima C"/>
            <person name="Kiyatake I"/>
            <person name="Matsumoto R"/>
            <person name="Murakumo K"/>
            <person name="Nishida K"/>
            <person name="Terakita A"/>
            <person name="Kuratani S"/>
            <person name="Sato K"/>
            <person name="Hyodo S Kuraku.S."/>
        </authorList>
    </citation>
    <scope>NUCLEOTIDE SEQUENCE [LARGE SCALE GENOMIC DNA]</scope>
</reference>
<name>A0A401QFW9_SCYTO</name>
<evidence type="ECO:0000313" key="1">
    <source>
        <dbReference type="EMBL" id="GCB84232.1"/>
    </source>
</evidence>
<organism evidence="1 2">
    <name type="scientific">Scyliorhinus torazame</name>
    <name type="common">Cloudy catshark</name>
    <name type="synonym">Catulus torazame</name>
    <dbReference type="NCBI Taxonomy" id="75743"/>
    <lineage>
        <taxon>Eukaryota</taxon>
        <taxon>Metazoa</taxon>
        <taxon>Chordata</taxon>
        <taxon>Craniata</taxon>
        <taxon>Vertebrata</taxon>
        <taxon>Chondrichthyes</taxon>
        <taxon>Elasmobranchii</taxon>
        <taxon>Galeomorphii</taxon>
        <taxon>Galeoidea</taxon>
        <taxon>Carcharhiniformes</taxon>
        <taxon>Scyliorhinidae</taxon>
        <taxon>Scyliorhinus</taxon>
    </lineage>
</organism>
<keyword evidence="2" id="KW-1185">Reference proteome</keyword>
<dbReference type="AlphaFoldDB" id="A0A401QFW9"/>
<dbReference type="Proteomes" id="UP000288216">
    <property type="component" value="Unassembled WGS sequence"/>
</dbReference>
<proteinExistence type="predicted"/>
<sequence>NQFDEQISLLKSGTKLSLLPKIKIPPPPPHPDAVEEFFCFSIMKKKN</sequence>
<accession>A0A401QFW9</accession>
<dbReference type="EMBL" id="BFAA01063787">
    <property type="protein sequence ID" value="GCB84232.1"/>
    <property type="molecule type" value="Genomic_DNA"/>
</dbReference>
<protein>
    <submittedName>
        <fullName evidence="1">Uncharacterized protein</fullName>
    </submittedName>
</protein>
<gene>
    <name evidence="1" type="ORF">scyTo_0024956</name>
</gene>
<comment type="caution">
    <text evidence="1">The sequence shown here is derived from an EMBL/GenBank/DDBJ whole genome shotgun (WGS) entry which is preliminary data.</text>
</comment>
<evidence type="ECO:0000313" key="2">
    <source>
        <dbReference type="Proteomes" id="UP000288216"/>
    </source>
</evidence>
<feature type="non-terminal residue" evidence="1">
    <location>
        <position position="1"/>
    </location>
</feature>